<dbReference type="EMBL" id="QBKA01000002">
    <property type="protein sequence ID" value="RDC60122.1"/>
    <property type="molecule type" value="Genomic_DNA"/>
</dbReference>
<dbReference type="Proteomes" id="UP000253727">
    <property type="component" value="Unassembled WGS sequence"/>
</dbReference>
<comment type="similarity">
    <text evidence="1">Belongs to the universal stress protein A family.</text>
</comment>
<dbReference type="CDD" id="cd00293">
    <property type="entry name" value="USP-like"/>
    <property type="match status" value="2"/>
</dbReference>
<dbReference type="PRINTS" id="PR01438">
    <property type="entry name" value="UNVRSLSTRESS"/>
</dbReference>
<dbReference type="Pfam" id="PF00582">
    <property type="entry name" value="Usp"/>
    <property type="match status" value="2"/>
</dbReference>
<dbReference type="SUPFAM" id="SSF52402">
    <property type="entry name" value="Adenine nucleotide alpha hydrolases-like"/>
    <property type="match status" value="2"/>
</dbReference>
<evidence type="ECO:0000259" key="2">
    <source>
        <dbReference type="Pfam" id="PF00582"/>
    </source>
</evidence>
<protein>
    <recommendedName>
        <fullName evidence="2">UspA domain-containing protein</fullName>
    </recommendedName>
</protein>
<dbReference type="InterPro" id="IPR006016">
    <property type="entry name" value="UspA"/>
</dbReference>
<evidence type="ECO:0000313" key="4">
    <source>
        <dbReference type="Proteomes" id="UP000253727"/>
    </source>
</evidence>
<evidence type="ECO:0000313" key="3">
    <source>
        <dbReference type="EMBL" id="RDC60122.1"/>
    </source>
</evidence>
<name>A0A369Q6M2_9SPHN</name>
<dbReference type="OrthoDB" id="5564966at2"/>
<accession>A0A369Q6M2</accession>
<dbReference type="AlphaFoldDB" id="A0A369Q6M2"/>
<comment type="caution">
    <text evidence="3">The sequence shown here is derived from an EMBL/GenBank/DDBJ whole genome shotgun (WGS) entry which is preliminary data.</text>
</comment>
<feature type="domain" description="UspA" evidence="2">
    <location>
        <begin position="131"/>
        <end position="272"/>
    </location>
</feature>
<proteinExistence type="inferred from homology"/>
<dbReference type="PANTHER" id="PTHR46268:SF6">
    <property type="entry name" value="UNIVERSAL STRESS PROTEIN UP12"/>
    <property type="match status" value="1"/>
</dbReference>
<sequence>MTILVATDFSGRSDRAVDRALQLCEERGSGVRVIHALNHTEAEEADWGRLNRKMRDSVGETSCETQFAFPEGSPTKAIARDCEETRPDMLLLGPARYNSLGDYFLGTAVDYVLRNTACPVLVVKLRARSPYKHLFAGTDFSAGSAFAIKEAARLFPDATMHIVHGWHVPYSGFQRDAHVRDEWEQNALQQMASFKEDLIGDAPDLASATTLVAQGNALDAIAESIEKQCGDGSESEALVVLGSHGSGGFRQATLGSQTSDMLRYLGNDVLVVNTSSA</sequence>
<dbReference type="InterPro" id="IPR006015">
    <property type="entry name" value="Universal_stress_UspA"/>
</dbReference>
<feature type="domain" description="UspA" evidence="2">
    <location>
        <begin position="2"/>
        <end position="124"/>
    </location>
</feature>
<dbReference type="PANTHER" id="PTHR46268">
    <property type="entry name" value="STRESS RESPONSE PROTEIN NHAX"/>
    <property type="match status" value="1"/>
</dbReference>
<gene>
    <name evidence="3" type="ORF">HME9302_01321</name>
</gene>
<dbReference type="Gene3D" id="3.40.50.12370">
    <property type="match status" value="1"/>
</dbReference>
<organism evidence="3 4">
    <name type="scientific">Alteripontixanthobacter maritimus</name>
    <dbReference type="NCBI Taxonomy" id="2161824"/>
    <lineage>
        <taxon>Bacteria</taxon>
        <taxon>Pseudomonadati</taxon>
        <taxon>Pseudomonadota</taxon>
        <taxon>Alphaproteobacteria</taxon>
        <taxon>Sphingomonadales</taxon>
        <taxon>Erythrobacteraceae</taxon>
        <taxon>Alteripontixanthobacter</taxon>
    </lineage>
</organism>
<keyword evidence="4" id="KW-1185">Reference proteome</keyword>
<reference evidence="3 4" key="1">
    <citation type="submission" date="2018-04" db="EMBL/GenBank/DDBJ databases">
        <title>Altererythrobacter sp. HME9302 genome sequencing and assembly.</title>
        <authorList>
            <person name="Kang H."/>
            <person name="Kim H."/>
            <person name="Joh K."/>
        </authorList>
    </citation>
    <scope>NUCLEOTIDE SEQUENCE [LARGE SCALE GENOMIC DNA]</scope>
    <source>
        <strain evidence="3 4">HME9302</strain>
    </source>
</reference>
<dbReference type="RefSeq" id="WP_115366347.1">
    <property type="nucleotide sequence ID" value="NZ_QBKA01000002.1"/>
</dbReference>
<evidence type="ECO:0000256" key="1">
    <source>
        <dbReference type="ARBA" id="ARBA00008791"/>
    </source>
</evidence>